<sequence length="165" mass="17926">MGLTMNEDMSSGIVAIADAIAVEAHAGQTDKLGNEYIHHPRSVARRVDQSDDVAVAAALLHDVVEDSDVTPEDLAERGIPANVIAAVELLTRRRNVPDGDYYEAIAKDPVALQVKLADLADNTDPARLGLLDEATQRKLITKYTKAYRALGREDLATQLAQLLRE</sequence>
<dbReference type="EMBL" id="RBKV01000001">
    <property type="protein sequence ID" value="RKR96630.1"/>
    <property type="molecule type" value="Genomic_DNA"/>
</dbReference>
<dbReference type="Gene3D" id="1.10.3210.10">
    <property type="entry name" value="Hypothetical protein af1432"/>
    <property type="match status" value="1"/>
</dbReference>
<name>A0A495K5R0_WILMA</name>
<dbReference type="AlphaFoldDB" id="A0A495K5R0"/>
<reference evidence="1 2" key="1">
    <citation type="submission" date="2018-10" db="EMBL/GenBank/DDBJ databases">
        <title>Sequencing the genomes of 1000 actinobacteria strains.</title>
        <authorList>
            <person name="Klenk H.-P."/>
        </authorList>
    </citation>
    <scope>NUCLEOTIDE SEQUENCE [LARGE SCALE GENOMIC DNA]</scope>
    <source>
        <strain evidence="1 2">DSM 44343</strain>
    </source>
</reference>
<gene>
    <name evidence="1" type="ORF">DFJ75_3483</name>
</gene>
<proteinExistence type="predicted"/>
<dbReference type="SUPFAM" id="SSF109604">
    <property type="entry name" value="HD-domain/PDEase-like"/>
    <property type="match status" value="1"/>
</dbReference>
<dbReference type="Pfam" id="PF13328">
    <property type="entry name" value="HD_4"/>
    <property type="match status" value="1"/>
</dbReference>
<accession>A0A495K5R0</accession>
<evidence type="ECO:0000313" key="1">
    <source>
        <dbReference type="EMBL" id="RKR96630.1"/>
    </source>
</evidence>
<dbReference type="RefSeq" id="WP_245969107.1">
    <property type="nucleotide sequence ID" value="NZ_CBCRXS010000003.1"/>
</dbReference>
<dbReference type="Proteomes" id="UP000274762">
    <property type="component" value="Unassembled WGS sequence"/>
</dbReference>
<protein>
    <submittedName>
        <fullName evidence="1">HD domain-containing protein</fullName>
    </submittedName>
</protein>
<comment type="caution">
    <text evidence="1">The sequence shown here is derived from an EMBL/GenBank/DDBJ whole genome shotgun (WGS) entry which is preliminary data.</text>
</comment>
<organism evidence="1 2">
    <name type="scientific">Williamsia marianensis</name>
    <dbReference type="NCBI Taxonomy" id="85044"/>
    <lineage>
        <taxon>Bacteria</taxon>
        <taxon>Bacillati</taxon>
        <taxon>Actinomycetota</taxon>
        <taxon>Actinomycetes</taxon>
        <taxon>Mycobacteriales</taxon>
        <taxon>Nocardiaceae</taxon>
        <taxon>Williamsia</taxon>
    </lineage>
</organism>
<evidence type="ECO:0000313" key="2">
    <source>
        <dbReference type="Proteomes" id="UP000274762"/>
    </source>
</evidence>